<dbReference type="CDD" id="cd06325">
    <property type="entry name" value="PBP1_ABC_unchar_transporter"/>
    <property type="match status" value="1"/>
</dbReference>
<dbReference type="OrthoDB" id="9776955at2"/>
<dbReference type="eggNOG" id="COG2984">
    <property type="taxonomic scope" value="Bacteria"/>
</dbReference>
<proteinExistence type="predicted"/>
<dbReference type="RefSeq" id="WP_004099924.1">
    <property type="nucleotide sequence ID" value="NZ_AFGF01000280.1"/>
</dbReference>
<dbReference type="Gene3D" id="3.40.50.2300">
    <property type="match status" value="2"/>
</dbReference>
<evidence type="ECO:0000313" key="1">
    <source>
        <dbReference type="EMBL" id="EGO61819.1"/>
    </source>
</evidence>
<dbReference type="Pfam" id="PF04392">
    <property type="entry name" value="ABC_sub_bind"/>
    <property type="match status" value="1"/>
</dbReference>
<dbReference type="PANTHER" id="PTHR35271">
    <property type="entry name" value="ABC TRANSPORTER, SUBSTRATE-BINDING LIPOPROTEIN-RELATED"/>
    <property type="match status" value="1"/>
</dbReference>
<gene>
    <name evidence="1" type="ORF">ALO_21304</name>
</gene>
<evidence type="ECO:0000313" key="2">
    <source>
        <dbReference type="Proteomes" id="UP000003240"/>
    </source>
</evidence>
<evidence type="ECO:0008006" key="3">
    <source>
        <dbReference type="Google" id="ProtNLM"/>
    </source>
</evidence>
<dbReference type="Proteomes" id="UP000003240">
    <property type="component" value="Unassembled WGS sequence"/>
</dbReference>
<dbReference type="InterPro" id="IPR028082">
    <property type="entry name" value="Peripla_BP_I"/>
</dbReference>
<protein>
    <recommendedName>
        <fullName evidence="3">ABC transporter substrate binding protein</fullName>
    </recommendedName>
</protein>
<dbReference type="STRING" id="1009370.ALO_21304"/>
<dbReference type="InterPro" id="IPR007487">
    <property type="entry name" value="ABC_transpt-TYRBP-like"/>
</dbReference>
<accession>F7NQ60</accession>
<keyword evidence="2" id="KW-1185">Reference proteome</keyword>
<dbReference type="AlphaFoldDB" id="F7NQ60"/>
<sequence length="291" mass="30696">MLTIGILQLTQHLDDAVRGFKAGLAQEPVGCDFHYVNADGNEGKLPELAQRLASLPVDMIFACSTPAAKAAVNLPGSIPVIYTPVFDPVGSGLAQSLAKPGGKATGVSGMVDAAQKAAFIYRLLPQANHLGMVYHAKDPNAVLESRLFSDAIRKRGGCRLTEIPIQQADELSLLYRFLEKDMDALFLPIGKAVEENFASVAYYTEAAAIPVIASHGPNVPAGALGGLFANHYQLGLKCAEKALKISQGVSAGDIPVDIATQPEIHLNVAVAAVLGISLPKAMLKQTAEIFE</sequence>
<name>F7NQ60_9FIRM</name>
<organism evidence="1 2">
    <name type="scientific">Acetonema longum DSM 6540</name>
    <dbReference type="NCBI Taxonomy" id="1009370"/>
    <lineage>
        <taxon>Bacteria</taxon>
        <taxon>Bacillati</taxon>
        <taxon>Bacillota</taxon>
        <taxon>Negativicutes</taxon>
        <taxon>Acetonemataceae</taxon>
        <taxon>Acetonema</taxon>
    </lineage>
</organism>
<dbReference type="EMBL" id="AFGF01000280">
    <property type="protein sequence ID" value="EGO61819.1"/>
    <property type="molecule type" value="Genomic_DNA"/>
</dbReference>
<reference evidence="1 2" key="1">
    <citation type="journal article" date="2011" name="EMBO J.">
        <title>Structural diversity of bacterial flagellar motors.</title>
        <authorList>
            <person name="Chen S."/>
            <person name="Beeby M."/>
            <person name="Murphy G.E."/>
            <person name="Leadbetter J.R."/>
            <person name="Hendrixson D.R."/>
            <person name="Briegel A."/>
            <person name="Li Z."/>
            <person name="Shi J."/>
            <person name="Tocheva E.I."/>
            <person name="Muller A."/>
            <person name="Dobro M.J."/>
            <person name="Jensen G.J."/>
        </authorList>
    </citation>
    <scope>NUCLEOTIDE SEQUENCE [LARGE SCALE GENOMIC DNA]</scope>
    <source>
        <strain evidence="1 2">DSM 6540</strain>
    </source>
</reference>
<comment type="caution">
    <text evidence="1">The sequence shown here is derived from an EMBL/GenBank/DDBJ whole genome shotgun (WGS) entry which is preliminary data.</text>
</comment>
<dbReference type="PANTHER" id="PTHR35271:SF1">
    <property type="entry name" value="ABC TRANSPORTER, SUBSTRATE-BINDING LIPOPROTEIN"/>
    <property type="match status" value="1"/>
</dbReference>
<dbReference type="SUPFAM" id="SSF53822">
    <property type="entry name" value="Periplasmic binding protein-like I"/>
    <property type="match status" value="1"/>
</dbReference>